<proteinExistence type="predicted"/>
<organism evidence="3 4">
    <name type="scientific">Candidatus Cryptobacteroides excrementipullorum</name>
    <dbReference type="NCBI Taxonomy" id="2840761"/>
    <lineage>
        <taxon>Bacteria</taxon>
        <taxon>Pseudomonadati</taxon>
        <taxon>Bacteroidota</taxon>
        <taxon>Bacteroidia</taxon>
        <taxon>Bacteroidales</taxon>
        <taxon>Candidatus Cryptobacteroides</taxon>
    </lineage>
</organism>
<feature type="transmembrane region" description="Helical" evidence="1">
    <location>
        <begin position="134"/>
        <end position="153"/>
    </location>
</feature>
<gene>
    <name evidence="3" type="ORF">IAB80_09250</name>
</gene>
<comment type="caution">
    <text evidence="3">The sequence shown here is derived from an EMBL/GenBank/DDBJ whole genome shotgun (WGS) entry which is preliminary data.</text>
</comment>
<keyword evidence="1" id="KW-0472">Membrane</keyword>
<dbReference type="AlphaFoldDB" id="A0A9D9NMM1"/>
<reference evidence="3" key="1">
    <citation type="submission" date="2020-10" db="EMBL/GenBank/DDBJ databases">
        <authorList>
            <person name="Gilroy R."/>
        </authorList>
    </citation>
    <scope>NUCLEOTIDE SEQUENCE</scope>
    <source>
        <strain evidence="3">2478</strain>
    </source>
</reference>
<dbReference type="Pfam" id="PF09325">
    <property type="entry name" value="Vps5"/>
    <property type="match status" value="1"/>
</dbReference>
<keyword evidence="1" id="KW-0812">Transmembrane</keyword>
<dbReference type="Proteomes" id="UP000823771">
    <property type="component" value="Unassembled WGS sequence"/>
</dbReference>
<sequence length="233" mass="27262">MNEKTQIITNDIIQSLDALYNLCSDMSERIGSAHNQNVDTGSEDMALLSDNLARLQGEVSAFRKQLADSYQDWEHIKSQLLKRTEDTMKAFVQIKVETHKLLSLQEQFQQELRRLKNLKATYRHIFICRASRSMLYQVGVVAVILSLLALNAWQFKRNRSVSDNDLKYRTILMMGGAQTQDLDTLETIFEYDRDPKRIRALRLQVQDYEYRVKLRAQKLEQMRRLGEEIEGLE</sequence>
<evidence type="ECO:0000256" key="1">
    <source>
        <dbReference type="SAM" id="Phobius"/>
    </source>
</evidence>
<reference evidence="3" key="2">
    <citation type="journal article" date="2021" name="PeerJ">
        <title>Extensive microbial diversity within the chicken gut microbiome revealed by metagenomics and culture.</title>
        <authorList>
            <person name="Gilroy R."/>
            <person name="Ravi A."/>
            <person name="Getino M."/>
            <person name="Pursley I."/>
            <person name="Horton D.L."/>
            <person name="Alikhan N.F."/>
            <person name="Baker D."/>
            <person name="Gharbi K."/>
            <person name="Hall N."/>
            <person name="Watson M."/>
            <person name="Adriaenssens E.M."/>
            <person name="Foster-Nyarko E."/>
            <person name="Jarju S."/>
            <person name="Secka A."/>
            <person name="Antonio M."/>
            <person name="Oren A."/>
            <person name="Chaudhuri R.R."/>
            <person name="La Ragione R."/>
            <person name="Hildebrand F."/>
            <person name="Pallen M.J."/>
        </authorList>
    </citation>
    <scope>NUCLEOTIDE SEQUENCE</scope>
    <source>
        <strain evidence="3">2478</strain>
    </source>
</reference>
<evidence type="ECO:0000259" key="2">
    <source>
        <dbReference type="Pfam" id="PF09325"/>
    </source>
</evidence>
<dbReference type="EMBL" id="JADILZ010000085">
    <property type="protein sequence ID" value="MBO8479056.1"/>
    <property type="molecule type" value="Genomic_DNA"/>
</dbReference>
<accession>A0A9D9NMM1</accession>
<evidence type="ECO:0000313" key="4">
    <source>
        <dbReference type="Proteomes" id="UP000823771"/>
    </source>
</evidence>
<keyword evidence="1" id="KW-1133">Transmembrane helix</keyword>
<feature type="domain" description="Sorting nexin/Vps5-like C-terminal" evidence="2">
    <location>
        <begin position="14"/>
        <end position="125"/>
    </location>
</feature>
<name>A0A9D9NMM1_9BACT</name>
<protein>
    <recommendedName>
        <fullName evidence="2">Sorting nexin/Vps5-like C-terminal domain-containing protein</fullName>
    </recommendedName>
</protein>
<evidence type="ECO:0000313" key="3">
    <source>
        <dbReference type="EMBL" id="MBO8479056.1"/>
    </source>
</evidence>
<dbReference type="InterPro" id="IPR015404">
    <property type="entry name" value="Vps5_C"/>
</dbReference>